<dbReference type="HOGENOM" id="CLU_000288_7_0_1"/>
<dbReference type="PANTHER" id="PTHR45756">
    <property type="entry name" value="PALMITOYLTRANSFERASE"/>
    <property type="match status" value="1"/>
</dbReference>
<name>U9V4R4_RHIID</name>
<dbReference type="EMBL" id="KI275205">
    <property type="protein sequence ID" value="ESA22901.1"/>
    <property type="molecule type" value="Genomic_DNA"/>
</dbReference>
<dbReference type="PRINTS" id="PR00109">
    <property type="entry name" value="TYRKINASE"/>
</dbReference>
<dbReference type="eggNOG" id="KOG0192">
    <property type="taxonomic scope" value="Eukaryota"/>
</dbReference>
<organism evidence="2">
    <name type="scientific">Rhizophagus irregularis (strain DAOM 181602 / DAOM 197198 / MUCL 43194)</name>
    <name type="common">Arbuscular mycorrhizal fungus</name>
    <name type="synonym">Glomus intraradices</name>
    <dbReference type="NCBI Taxonomy" id="747089"/>
    <lineage>
        <taxon>Eukaryota</taxon>
        <taxon>Fungi</taxon>
        <taxon>Fungi incertae sedis</taxon>
        <taxon>Mucoromycota</taxon>
        <taxon>Glomeromycotina</taxon>
        <taxon>Glomeromycetes</taxon>
        <taxon>Glomerales</taxon>
        <taxon>Glomeraceae</taxon>
        <taxon>Rhizophagus</taxon>
    </lineage>
</organism>
<dbReference type="AlphaFoldDB" id="U9V4R4"/>
<dbReference type="SUPFAM" id="SSF56112">
    <property type="entry name" value="Protein kinase-like (PK-like)"/>
    <property type="match status" value="1"/>
</dbReference>
<dbReference type="Pfam" id="PF07714">
    <property type="entry name" value="PK_Tyr_Ser-Thr"/>
    <property type="match status" value="1"/>
</dbReference>
<sequence>MVLQYAKEGNFNHWINKNYKYFIWRDKLSALLNIINGLKEIHQKSIVHRDFHTGNILFLSNIYNFGNCISISDMGLCGEVGNMDETKIYGVMPYVAPEVLRKKLYTQESDIYSFGMIMYFVATGRQPFYDRAHDHQLALDICKGVRPEICEPEAPRCYIDLMNKCWDLNPNNRPNVLEVNELIVSFHKSYGRDFYIIENEEIEMQFKKAEEYRKANLSFIKNYQIATHPQAIYTSRLLNSFTGDLSEYDDNSQCLDQAI</sequence>
<dbReference type="VEuPathDB" id="FungiDB:RhiirFUN_025828"/>
<dbReference type="InterPro" id="IPR011009">
    <property type="entry name" value="Kinase-like_dom_sf"/>
</dbReference>
<reference evidence="2" key="1">
    <citation type="submission" date="2013-07" db="EMBL/GenBank/DDBJ databases">
        <title>The genome of an arbuscular mycorrhizal fungus provides insights into the evolution of the oldest plant symbiosis.</title>
        <authorList>
            <consortium name="DOE Joint Genome Institute"/>
            <person name="Tisserant E."/>
            <person name="Malbreil M."/>
            <person name="Kuo A."/>
            <person name="Kohler A."/>
            <person name="Symeonidi A."/>
            <person name="Balestrini R."/>
            <person name="Charron P."/>
            <person name="Duensing N."/>
            <person name="Frei-dit-Frey N."/>
            <person name="Gianinazzi-Pearson V."/>
            <person name="Gilbert B."/>
            <person name="Handa Y."/>
            <person name="Hijri M."/>
            <person name="Kaul R."/>
            <person name="Kawaguchi M."/>
            <person name="Krajinski F."/>
            <person name="Lammers P."/>
            <person name="Lapierre D."/>
            <person name="Masclaux F.G."/>
            <person name="Murat C."/>
            <person name="Morin E."/>
            <person name="Ndikumana S."/>
            <person name="Pagni M."/>
            <person name="Petitpierre D."/>
            <person name="Requena N."/>
            <person name="Rosikiewicz P."/>
            <person name="Riley R."/>
            <person name="Saito K."/>
            <person name="San Clemente H."/>
            <person name="Shapiro H."/>
            <person name="van Tuinen D."/>
            <person name="Becard G."/>
            <person name="Bonfante P."/>
            <person name="Paszkowski U."/>
            <person name="Shachar-Hill Y."/>
            <person name="Young J.P."/>
            <person name="Sanders I.R."/>
            <person name="Henrissat B."/>
            <person name="Rensing S.A."/>
            <person name="Grigoriev I.V."/>
            <person name="Corradi N."/>
            <person name="Roux C."/>
            <person name="Martin F."/>
        </authorList>
    </citation>
    <scope>NUCLEOTIDE SEQUENCE</scope>
    <source>
        <strain evidence="2">DAOM 197198</strain>
    </source>
</reference>
<evidence type="ECO:0000259" key="1">
    <source>
        <dbReference type="PROSITE" id="PS50011"/>
    </source>
</evidence>
<dbReference type="InterPro" id="IPR001245">
    <property type="entry name" value="Ser-Thr/Tyr_kinase_cat_dom"/>
</dbReference>
<dbReference type="PROSITE" id="PS50011">
    <property type="entry name" value="PROTEIN_KINASE_DOM"/>
    <property type="match status" value="1"/>
</dbReference>
<gene>
    <name evidence="2" type="ORF">GLOINDRAFT_15978</name>
</gene>
<dbReference type="InterPro" id="IPR000719">
    <property type="entry name" value="Prot_kinase_dom"/>
</dbReference>
<proteinExistence type="predicted"/>
<evidence type="ECO:0000313" key="2">
    <source>
        <dbReference type="EMBL" id="ESA22901.1"/>
    </source>
</evidence>
<protein>
    <recommendedName>
        <fullName evidence="1">Protein kinase domain-containing protein</fullName>
    </recommendedName>
</protein>
<feature type="domain" description="Protein kinase" evidence="1">
    <location>
        <begin position="1"/>
        <end position="190"/>
    </location>
</feature>
<dbReference type="GO" id="GO:0004672">
    <property type="term" value="F:protein kinase activity"/>
    <property type="evidence" value="ECO:0007669"/>
    <property type="project" value="InterPro"/>
</dbReference>
<accession>U9V4R4</accession>
<dbReference type="Gene3D" id="1.10.510.10">
    <property type="entry name" value="Transferase(Phosphotransferase) domain 1"/>
    <property type="match status" value="1"/>
</dbReference>
<dbReference type="GO" id="GO:0005524">
    <property type="term" value="F:ATP binding"/>
    <property type="evidence" value="ECO:0007669"/>
    <property type="project" value="InterPro"/>
</dbReference>
<dbReference type="InterPro" id="IPR053215">
    <property type="entry name" value="TKL_Ser/Thr_kinase"/>
</dbReference>
<dbReference type="PANTHER" id="PTHR45756:SF1">
    <property type="entry name" value="PROTEIN KINASE DOMAIN CONTAINING PROTEIN"/>
    <property type="match status" value="1"/>
</dbReference>